<dbReference type="SUPFAM" id="SSF56042">
    <property type="entry name" value="PurM C-terminal domain-like"/>
    <property type="match status" value="1"/>
</dbReference>
<accession>A0A0F9JMX7</accession>
<dbReference type="Gene3D" id="3.90.650.10">
    <property type="entry name" value="PurM-like C-terminal domain"/>
    <property type="match status" value="1"/>
</dbReference>
<evidence type="ECO:0000313" key="1">
    <source>
        <dbReference type="EMBL" id="KKM00288.1"/>
    </source>
</evidence>
<dbReference type="AlphaFoldDB" id="A0A0F9JMX7"/>
<protein>
    <recommendedName>
        <fullName evidence="2">PurM-like C-terminal domain-containing protein</fullName>
    </recommendedName>
</protein>
<comment type="caution">
    <text evidence="1">The sequence shown here is derived from an EMBL/GenBank/DDBJ whole genome shotgun (WGS) entry which is preliminary data.</text>
</comment>
<sequence>DPLAAALFDGEDYELLFALPASAADRLIADQPLDAPVTRIGRFVPGEGLTLLRDGRPERLPPGGWEHST</sequence>
<gene>
    <name evidence="1" type="ORF">LCGC14_1805900</name>
</gene>
<feature type="non-terminal residue" evidence="1">
    <location>
        <position position="1"/>
    </location>
</feature>
<organism evidence="1">
    <name type="scientific">marine sediment metagenome</name>
    <dbReference type="NCBI Taxonomy" id="412755"/>
    <lineage>
        <taxon>unclassified sequences</taxon>
        <taxon>metagenomes</taxon>
        <taxon>ecological metagenomes</taxon>
    </lineage>
</organism>
<reference evidence="1" key="1">
    <citation type="journal article" date="2015" name="Nature">
        <title>Complex archaea that bridge the gap between prokaryotes and eukaryotes.</title>
        <authorList>
            <person name="Spang A."/>
            <person name="Saw J.H."/>
            <person name="Jorgensen S.L."/>
            <person name="Zaremba-Niedzwiedzka K."/>
            <person name="Martijn J."/>
            <person name="Lind A.E."/>
            <person name="van Eijk R."/>
            <person name="Schleper C."/>
            <person name="Guy L."/>
            <person name="Ettema T.J."/>
        </authorList>
    </citation>
    <scope>NUCLEOTIDE SEQUENCE</scope>
</reference>
<evidence type="ECO:0008006" key="2">
    <source>
        <dbReference type="Google" id="ProtNLM"/>
    </source>
</evidence>
<proteinExistence type="predicted"/>
<dbReference type="EMBL" id="LAZR01017467">
    <property type="protein sequence ID" value="KKM00288.1"/>
    <property type="molecule type" value="Genomic_DNA"/>
</dbReference>
<dbReference type="InterPro" id="IPR036676">
    <property type="entry name" value="PurM-like_C_sf"/>
</dbReference>
<name>A0A0F9JMX7_9ZZZZ</name>